<evidence type="ECO:0000259" key="4">
    <source>
        <dbReference type="PROSITE" id="PS50110"/>
    </source>
</evidence>
<keyword evidence="1" id="KW-0677">Repeat</keyword>
<evidence type="ECO:0000313" key="5">
    <source>
        <dbReference type="EMBL" id="PKU26505.1"/>
    </source>
</evidence>
<organism evidence="5 6">
    <name type="scientific">Telmatospirillum siberiense</name>
    <dbReference type="NCBI Taxonomy" id="382514"/>
    <lineage>
        <taxon>Bacteria</taxon>
        <taxon>Pseudomonadati</taxon>
        <taxon>Pseudomonadota</taxon>
        <taxon>Alphaproteobacteria</taxon>
        <taxon>Rhodospirillales</taxon>
        <taxon>Rhodospirillaceae</taxon>
        <taxon>Telmatospirillum</taxon>
    </lineage>
</organism>
<dbReference type="GO" id="GO:0000160">
    <property type="term" value="P:phosphorelay signal transduction system"/>
    <property type="evidence" value="ECO:0007669"/>
    <property type="project" value="InterPro"/>
</dbReference>
<dbReference type="AlphaFoldDB" id="A0A2N3Q1H4"/>
<feature type="region of interest" description="Disordered" evidence="3">
    <location>
        <begin position="179"/>
        <end position="216"/>
    </location>
</feature>
<dbReference type="SUPFAM" id="SSF141571">
    <property type="entry name" value="Pentapeptide repeat-like"/>
    <property type="match status" value="1"/>
</dbReference>
<reference evidence="6" key="1">
    <citation type="submission" date="2017-12" db="EMBL/GenBank/DDBJ databases">
        <title>Draft genome sequence of Telmatospirillum siberiense 26-4b1T, an acidotolerant peatland alphaproteobacterium potentially involved in sulfur cycling.</title>
        <authorList>
            <person name="Hausmann B."/>
            <person name="Pjevac P."/>
            <person name="Schreck K."/>
            <person name="Herbold C.W."/>
            <person name="Daims H."/>
            <person name="Wagner M."/>
            <person name="Pester M."/>
            <person name="Loy A."/>
        </authorList>
    </citation>
    <scope>NUCLEOTIDE SEQUENCE [LARGE SCALE GENOMIC DNA]</scope>
    <source>
        <strain evidence="6">26-4b1</strain>
    </source>
</reference>
<dbReference type="Gene3D" id="2.160.20.80">
    <property type="entry name" value="E3 ubiquitin-protein ligase SopA"/>
    <property type="match status" value="1"/>
</dbReference>
<evidence type="ECO:0000313" key="6">
    <source>
        <dbReference type="Proteomes" id="UP000233293"/>
    </source>
</evidence>
<dbReference type="EMBL" id="PIUM01000001">
    <property type="protein sequence ID" value="PKU26505.1"/>
    <property type="molecule type" value="Genomic_DNA"/>
</dbReference>
<evidence type="ECO:0000256" key="2">
    <source>
        <dbReference type="PROSITE-ProRule" id="PRU00169"/>
    </source>
</evidence>
<dbReference type="Gene3D" id="3.40.50.2300">
    <property type="match status" value="1"/>
</dbReference>
<dbReference type="Pfam" id="PF00805">
    <property type="entry name" value="Pentapeptide"/>
    <property type="match status" value="3"/>
</dbReference>
<accession>A0A2N3Q1H4</accession>
<comment type="caution">
    <text evidence="2">Lacks conserved residue(s) required for the propagation of feature annotation.</text>
</comment>
<gene>
    <name evidence="5" type="ORF">CWS72_01275</name>
</gene>
<dbReference type="PANTHER" id="PTHR47485">
    <property type="entry name" value="THYLAKOID LUMENAL 17.4 KDA PROTEIN, CHLOROPLASTIC"/>
    <property type="match status" value="1"/>
</dbReference>
<comment type="caution">
    <text evidence="5">The sequence shown here is derived from an EMBL/GenBank/DDBJ whole genome shotgun (WGS) entry which is preliminary data.</text>
</comment>
<dbReference type="PROSITE" id="PS50110">
    <property type="entry name" value="RESPONSE_REGULATORY"/>
    <property type="match status" value="1"/>
</dbReference>
<dbReference type="InterPro" id="IPR011006">
    <property type="entry name" value="CheY-like_superfamily"/>
</dbReference>
<dbReference type="InterPro" id="IPR001646">
    <property type="entry name" value="5peptide_repeat"/>
</dbReference>
<keyword evidence="6" id="KW-1185">Reference proteome</keyword>
<dbReference type="SUPFAM" id="SSF52172">
    <property type="entry name" value="CheY-like"/>
    <property type="match status" value="1"/>
</dbReference>
<evidence type="ECO:0000256" key="3">
    <source>
        <dbReference type="SAM" id="MobiDB-lite"/>
    </source>
</evidence>
<dbReference type="Proteomes" id="UP000233293">
    <property type="component" value="Unassembled WGS sequence"/>
</dbReference>
<protein>
    <recommendedName>
        <fullName evidence="4">Response regulatory domain-containing protein</fullName>
    </recommendedName>
</protein>
<evidence type="ECO:0000256" key="1">
    <source>
        <dbReference type="ARBA" id="ARBA00022737"/>
    </source>
</evidence>
<dbReference type="InterPro" id="IPR001789">
    <property type="entry name" value="Sig_transdc_resp-reg_receiver"/>
</dbReference>
<name>A0A2N3Q1H4_9PROT</name>
<feature type="domain" description="Response regulatory" evidence="4">
    <location>
        <begin position="1"/>
        <end position="117"/>
    </location>
</feature>
<proteinExistence type="predicted"/>
<sequence>MIVDRDEQFRFFARGLFLHRRVCEVQSTARVTEVPRLSHQEINIAFIEVPEDDTPVIQMLRWLRHGEDSPAPEMPVILLVKTLDKTQLARVTAFGIHGILQKPVSGEKLLKAVVGVATNPRLFKSAGEPVADAASKVLPAAKVAVEESAPASVPVGEAPPPPPVERRTAAQKAVRVAARPVGRDLPSPPPAMTVRSGGGIGAVEPPAKSNRGTDPIEVVASPPVAEIRPWPDESAAVGKAPSEPLELAALAENKKKKKKDIALADPLQDKDGAKKDAGAGIEAILEAHASWVASSGGDGRRANLEGRELCGLALGGKVLSSAMLRRAELSGSDFTGADMHGVDLRNADVFGGTFVGTNLAVARMRHAKLRGCVFSQASLKGADLGGADLTGATFGDADLTGAILVGANLAEADLSEVGGLIQGQLDGVKGDAATRLPPGLILPEGND</sequence>
<dbReference type="PANTHER" id="PTHR47485:SF1">
    <property type="entry name" value="THYLAKOID LUMENAL 17.4 KDA PROTEIN, CHLOROPLASTIC"/>
    <property type="match status" value="1"/>
</dbReference>